<proteinExistence type="predicted"/>
<name>A0AA41Q201_9ACTN</name>
<sequence>MDMTADAPADTPTGRSAGTPADPGREAAEGAGEFPAPEEPGAAGAAGTADADGAAGTGGAAGTAAALVREGQESPSSRLLALFEEHRLTPTQRRIAHCLVRHAGEAPYLSSVEVAQLAGVSQPSVTRFAVALGFDGYPALRARLRTLGLPVRTETEAEVHRNEYVGAVHAEIANLTRLAEQLADPGPVARAAELLADSRPLVVLGLRTGMAPARSFGYFAAKVLPDVRVLDEGGSLLGDRLDQARAAGATGVLCFALPRYPRELTDALRTAKDLGLRIVTIADGPFAPAAALSDAVLVAGVSGQLVFDACGAPMLLGQVLLQAMCDITPGRAQARLEEFDRQAAERGLFEA</sequence>
<dbReference type="InterPro" id="IPR000281">
    <property type="entry name" value="HTH_RpiR"/>
</dbReference>
<dbReference type="GO" id="GO:0003700">
    <property type="term" value="F:DNA-binding transcription factor activity"/>
    <property type="evidence" value="ECO:0007669"/>
    <property type="project" value="InterPro"/>
</dbReference>
<organism evidence="3 4">
    <name type="scientific">Yinghuangia soli</name>
    <dbReference type="NCBI Taxonomy" id="2908204"/>
    <lineage>
        <taxon>Bacteria</taxon>
        <taxon>Bacillati</taxon>
        <taxon>Actinomycetota</taxon>
        <taxon>Actinomycetes</taxon>
        <taxon>Kitasatosporales</taxon>
        <taxon>Streptomycetaceae</taxon>
        <taxon>Yinghuangia</taxon>
    </lineage>
</organism>
<dbReference type="GO" id="GO:0003677">
    <property type="term" value="F:DNA binding"/>
    <property type="evidence" value="ECO:0007669"/>
    <property type="project" value="InterPro"/>
</dbReference>
<dbReference type="SUPFAM" id="SSF53697">
    <property type="entry name" value="SIS domain"/>
    <property type="match status" value="1"/>
</dbReference>
<evidence type="ECO:0000259" key="2">
    <source>
        <dbReference type="PROSITE" id="PS51071"/>
    </source>
</evidence>
<dbReference type="Gene3D" id="3.40.50.10490">
    <property type="entry name" value="Glucose-6-phosphate isomerase like protein, domain 1"/>
    <property type="match status" value="1"/>
</dbReference>
<dbReference type="Pfam" id="PF01418">
    <property type="entry name" value="HTH_6"/>
    <property type="match status" value="1"/>
</dbReference>
<protein>
    <submittedName>
        <fullName evidence="3">MurR/RpiR family transcriptional regulator</fullName>
    </submittedName>
</protein>
<dbReference type="Gene3D" id="1.10.10.10">
    <property type="entry name" value="Winged helix-like DNA-binding domain superfamily/Winged helix DNA-binding domain"/>
    <property type="match status" value="1"/>
</dbReference>
<comment type="caution">
    <text evidence="3">The sequence shown here is derived from an EMBL/GenBank/DDBJ whole genome shotgun (WGS) entry which is preliminary data.</text>
</comment>
<dbReference type="InterPro" id="IPR046348">
    <property type="entry name" value="SIS_dom_sf"/>
</dbReference>
<accession>A0AA41Q201</accession>
<dbReference type="PANTHER" id="PTHR30514:SF18">
    <property type="entry name" value="RPIR-FAMILY TRANSCRIPTIONAL REGULATOR"/>
    <property type="match status" value="1"/>
</dbReference>
<feature type="domain" description="HTH rpiR-type" evidence="2">
    <location>
        <begin position="75"/>
        <end position="151"/>
    </location>
</feature>
<evidence type="ECO:0000313" key="4">
    <source>
        <dbReference type="Proteomes" id="UP001165378"/>
    </source>
</evidence>
<evidence type="ECO:0000313" key="3">
    <source>
        <dbReference type="EMBL" id="MCF2529841.1"/>
    </source>
</evidence>
<dbReference type="AlphaFoldDB" id="A0AA41Q201"/>
<dbReference type="PROSITE" id="PS51071">
    <property type="entry name" value="HTH_RPIR"/>
    <property type="match status" value="1"/>
</dbReference>
<dbReference type="PANTHER" id="PTHR30514">
    <property type="entry name" value="GLUCOKINASE"/>
    <property type="match status" value="1"/>
</dbReference>
<dbReference type="InterPro" id="IPR009057">
    <property type="entry name" value="Homeodomain-like_sf"/>
</dbReference>
<feature type="compositionally biased region" description="Low complexity" evidence="1">
    <location>
        <begin position="29"/>
        <end position="54"/>
    </location>
</feature>
<dbReference type="RefSeq" id="WP_235054451.1">
    <property type="nucleotide sequence ID" value="NZ_JAKFHA010000013.1"/>
</dbReference>
<gene>
    <name evidence="3" type="ORF">LZ495_21825</name>
</gene>
<keyword evidence="4" id="KW-1185">Reference proteome</keyword>
<feature type="region of interest" description="Disordered" evidence="1">
    <location>
        <begin position="1"/>
        <end position="59"/>
    </location>
</feature>
<dbReference type="EMBL" id="JAKFHA010000013">
    <property type="protein sequence ID" value="MCF2529841.1"/>
    <property type="molecule type" value="Genomic_DNA"/>
</dbReference>
<dbReference type="GO" id="GO:0097367">
    <property type="term" value="F:carbohydrate derivative binding"/>
    <property type="evidence" value="ECO:0007669"/>
    <property type="project" value="InterPro"/>
</dbReference>
<dbReference type="Proteomes" id="UP001165378">
    <property type="component" value="Unassembled WGS sequence"/>
</dbReference>
<reference evidence="3" key="1">
    <citation type="submission" date="2022-01" db="EMBL/GenBank/DDBJ databases">
        <title>Genome-Based Taxonomic Classification of the Phylum Actinobacteria.</title>
        <authorList>
            <person name="Gao Y."/>
        </authorList>
    </citation>
    <scope>NUCLEOTIDE SEQUENCE</scope>
    <source>
        <strain evidence="3">KLBMP 8922</strain>
    </source>
</reference>
<dbReference type="InterPro" id="IPR047640">
    <property type="entry name" value="RpiR-like"/>
</dbReference>
<evidence type="ECO:0000256" key="1">
    <source>
        <dbReference type="SAM" id="MobiDB-lite"/>
    </source>
</evidence>
<dbReference type="InterPro" id="IPR036388">
    <property type="entry name" value="WH-like_DNA-bd_sf"/>
</dbReference>
<dbReference type="GO" id="GO:1901135">
    <property type="term" value="P:carbohydrate derivative metabolic process"/>
    <property type="evidence" value="ECO:0007669"/>
    <property type="project" value="InterPro"/>
</dbReference>
<dbReference type="SUPFAM" id="SSF46689">
    <property type="entry name" value="Homeodomain-like"/>
    <property type="match status" value="1"/>
</dbReference>